<sequence>MRGAMYRGMRDLREAVALRRSRSTLPFGGGRRGRRLDDDDGAPAGGPGSSSVVVAGGAFPTSPTEWADDVSRRLNDAEIGLTNANREIARLRIALEGVGAEIAELRARSSSGTTTTTITTTAAAAAAVGTSPPSDGGTVVETGGGTREEEEEEVEEDVEDVDLDLPTGTLLPYSNVDRDVYDLSYGDVDWSTTNDADMAPPFIGEDECLVPGEPVIRIEKAPQNSRRIFAGIDIPSASVDDVWRLLTDYPNLQKVVPNLVVNEVLMLLSPNGEDTNAKDNGRRRYDPDPDDCDVEFDIDPASRCRSLSYRMNGAILKQVGGAKVAGINFSARTTLEVREWPGGMPDFSMTRLEEEGVVDGKSRSRRLRESAGRELTRYVFPRPFALSSLPHRDISMQSVPDDEGEFRMYQGVWRMQPLPGCSPPGGKAMRLTYAVEVSPRPYLPVALVEGRIARDLCANLKAIRDIFAASNSSSAPSSGGG</sequence>
<feature type="region of interest" description="Disordered" evidence="2">
    <location>
        <begin position="23"/>
        <end position="54"/>
    </location>
</feature>
<feature type="region of interest" description="Disordered" evidence="2">
    <location>
        <begin position="126"/>
        <end position="161"/>
    </location>
</feature>
<evidence type="ECO:0000313" key="4">
    <source>
        <dbReference type="Proteomes" id="UP001530315"/>
    </source>
</evidence>
<evidence type="ECO:0008006" key="5">
    <source>
        <dbReference type="Google" id="ProtNLM"/>
    </source>
</evidence>
<dbReference type="EMBL" id="JALLAZ020001811">
    <property type="protein sequence ID" value="KAL3763097.1"/>
    <property type="molecule type" value="Genomic_DNA"/>
</dbReference>
<dbReference type="AlphaFoldDB" id="A0ABD3MHN5"/>
<evidence type="ECO:0000313" key="3">
    <source>
        <dbReference type="EMBL" id="KAL3763097.1"/>
    </source>
</evidence>
<evidence type="ECO:0000256" key="2">
    <source>
        <dbReference type="SAM" id="MobiDB-lite"/>
    </source>
</evidence>
<keyword evidence="4" id="KW-1185">Reference proteome</keyword>
<dbReference type="Gene3D" id="3.30.530.20">
    <property type="match status" value="1"/>
</dbReference>
<reference evidence="3 4" key="1">
    <citation type="submission" date="2024-10" db="EMBL/GenBank/DDBJ databases">
        <title>Updated reference genomes for cyclostephanoid diatoms.</title>
        <authorList>
            <person name="Roberts W.R."/>
            <person name="Alverson A.J."/>
        </authorList>
    </citation>
    <scope>NUCLEOTIDE SEQUENCE [LARGE SCALE GENOMIC DNA]</scope>
    <source>
        <strain evidence="3 4">AJA276-08</strain>
    </source>
</reference>
<feature type="coiled-coil region" evidence="1">
    <location>
        <begin position="67"/>
        <end position="108"/>
    </location>
</feature>
<dbReference type="PANTHER" id="PTHR34060:SF1">
    <property type="entry name" value="POLYKETIDE CYCLASE _ DEHYDRASE AND LIPID TRANSPORT PROTEIN"/>
    <property type="match status" value="1"/>
</dbReference>
<dbReference type="Proteomes" id="UP001530315">
    <property type="component" value="Unassembled WGS sequence"/>
</dbReference>
<gene>
    <name evidence="3" type="ORF">ACHAW5_006566</name>
</gene>
<keyword evidence="1" id="KW-0175">Coiled coil</keyword>
<dbReference type="SUPFAM" id="SSF55961">
    <property type="entry name" value="Bet v1-like"/>
    <property type="match status" value="1"/>
</dbReference>
<protein>
    <recommendedName>
        <fullName evidence="5">Coenzyme Q-binding protein COQ10 START domain-containing protein</fullName>
    </recommendedName>
</protein>
<organism evidence="3 4">
    <name type="scientific">Stephanodiscus triporus</name>
    <dbReference type="NCBI Taxonomy" id="2934178"/>
    <lineage>
        <taxon>Eukaryota</taxon>
        <taxon>Sar</taxon>
        <taxon>Stramenopiles</taxon>
        <taxon>Ochrophyta</taxon>
        <taxon>Bacillariophyta</taxon>
        <taxon>Coscinodiscophyceae</taxon>
        <taxon>Thalassiosirophycidae</taxon>
        <taxon>Stephanodiscales</taxon>
        <taxon>Stephanodiscaceae</taxon>
        <taxon>Stephanodiscus</taxon>
    </lineage>
</organism>
<dbReference type="InterPro" id="IPR023393">
    <property type="entry name" value="START-like_dom_sf"/>
</dbReference>
<proteinExistence type="predicted"/>
<name>A0ABD3MHN5_9STRA</name>
<accession>A0ABD3MHN5</accession>
<feature type="compositionally biased region" description="Acidic residues" evidence="2">
    <location>
        <begin position="148"/>
        <end position="161"/>
    </location>
</feature>
<evidence type="ECO:0000256" key="1">
    <source>
        <dbReference type="SAM" id="Coils"/>
    </source>
</evidence>
<comment type="caution">
    <text evidence="3">The sequence shown here is derived from an EMBL/GenBank/DDBJ whole genome shotgun (WGS) entry which is preliminary data.</text>
</comment>
<dbReference type="PANTHER" id="PTHR34060">
    <property type="entry name" value="POLYKETIDE CYCLASE / DEHYDRASE AND LIPID TRANSPORT PROTEIN"/>
    <property type="match status" value="1"/>
</dbReference>